<feature type="transmembrane region" description="Helical" evidence="1">
    <location>
        <begin position="12"/>
        <end position="35"/>
    </location>
</feature>
<gene>
    <name evidence="2" type="ORF">ANME2D_02525</name>
</gene>
<dbReference type="EMBL" id="JMIY01000007">
    <property type="protein sequence ID" value="KCZ70505.1"/>
    <property type="molecule type" value="Genomic_DNA"/>
</dbReference>
<protein>
    <submittedName>
        <fullName evidence="2">Uncharacterized protein</fullName>
    </submittedName>
</protein>
<reference evidence="2 3" key="1">
    <citation type="journal article" date="2013" name="Nature">
        <title>Anaerobic oxidation of methane coupled to nitrate reduction in a novel archaeal lineage.</title>
        <authorList>
            <person name="Haroon M.F."/>
            <person name="Hu S."/>
            <person name="Shi Y."/>
            <person name="Imelfort M."/>
            <person name="Keller J."/>
            <person name="Hugenholtz P."/>
            <person name="Yuan Z."/>
            <person name="Tyson G.W."/>
        </authorList>
    </citation>
    <scope>NUCLEOTIDE SEQUENCE [LARGE SCALE GENOMIC DNA]</scope>
    <source>
        <strain evidence="2 3">ANME-2d</strain>
    </source>
</reference>
<feature type="transmembrane region" description="Helical" evidence="1">
    <location>
        <begin position="55"/>
        <end position="80"/>
    </location>
</feature>
<keyword evidence="1" id="KW-1133">Transmembrane helix</keyword>
<keyword evidence="1" id="KW-0812">Transmembrane</keyword>
<dbReference type="Proteomes" id="UP000027153">
    <property type="component" value="Unassembled WGS sequence"/>
</dbReference>
<feature type="transmembrane region" description="Helical" evidence="1">
    <location>
        <begin position="134"/>
        <end position="157"/>
    </location>
</feature>
<keyword evidence="3" id="KW-1185">Reference proteome</keyword>
<evidence type="ECO:0000313" key="3">
    <source>
        <dbReference type="Proteomes" id="UP000027153"/>
    </source>
</evidence>
<evidence type="ECO:0000313" key="2">
    <source>
        <dbReference type="EMBL" id="KCZ70505.1"/>
    </source>
</evidence>
<evidence type="ECO:0000256" key="1">
    <source>
        <dbReference type="SAM" id="Phobius"/>
    </source>
</evidence>
<name>A0A062V542_9EURY</name>
<dbReference type="OrthoDB" id="381985at2157"/>
<organism evidence="2 3">
    <name type="scientific">Candidatus Methanoperedens nitratireducens</name>
    <dbReference type="NCBI Taxonomy" id="1392998"/>
    <lineage>
        <taxon>Archaea</taxon>
        <taxon>Methanobacteriati</taxon>
        <taxon>Methanobacteriota</taxon>
        <taxon>Stenosarchaea group</taxon>
        <taxon>Methanomicrobia</taxon>
        <taxon>Methanosarcinales</taxon>
        <taxon>ANME-2 cluster</taxon>
        <taxon>Candidatus Methanoperedentaceae</taxon>
        <taxon>Candidatus Methanoperedens</taxon>
    </lineage>
</organism>
<keyword evidence="1" id="KW-0472">Membrane</keyword>
<feature type="transmembrane region" description="Helical" evidence="1">
    <location>
        <begin position="92"/>
        <end position="114"/>
    </location>
</feature>
<accession>A0A062V542</accession>
<comment type="caution">
    <text evidence="2">The sequence shown here is derived from an EMBL/GenBank/DDBJ whole genome shotgun (WGS) entry which is preliminary data.</text>
</comment>
<proteinExistence type="predicted"/>
<dbReference type="RefSeq" id="WP_052368896.1">
    <property type="nucleotide sequence ID" value="NZ_JMIY01000007.1"/>
</dbReference>
<sequence>MTALGRSIFGGIAGGVVGATVMTIILIGSKAMIGMPMLTDFVVMGTFVGGTESTVVGAGFIAHYLLGIILGAALGAIVASSEKLQLTSWGKAAGVGLLYGVIVWLVVFIPTLMYGFAPIMMNMMGPAAADMFPMVLGIAFIEHLLYGMSAGALIFVATRTEHY</sequence>
<dbReference type="AlphaFoldDB" id="A0A062V542"/>